<accession>A0A1L9SVV9</accession>
<dbReference type="VEuPathDB" id="FungiDB:ASPZODRAFT_127388"/>
<dbReference type="RefSeq" id="XP_022585838.1">
    <property type="nucleotide sequence ID" value="XM_022721732.1"/>
</dbReference>
<evidence type="ECO:0000313" key="2">
    <source>
        <dbReference type="EMBL" id="OJJ51328.1"/>
    </source>
</evidence>
<gene>
    <name evidence="2" type="ORF">ASPZODRAFT_127388</name>
</gene>
<dbReference type="EMBL" id="KV878336">
    <property type="protein sequence ID" value="OJJ51328.1"/>
    <property type="molecule type" value="Genomic_DNA"/>
</dbReference>
<dbReference type="STRING" id="1073090.A0A1L9SVV9"/>
<name>A0A1L9SVV9_9EURO</name>
<proteinExistence type="predicted"/>
<organism evidence="2 3">
    <name type="scientific">Penicilliopsis zonata CBS 506.65</name>
    <dbReference type="NCBI Taxonomy" id="1073090"/>
    <lineage>
        <taxon>Eukaryota</taxon>
        <taxon>Fungi</taxon>
        <taxon>Dikarya</taxon>
        <taxon>Ascomycota</taxon>
        <taxon>Pezizomycotina</taxon>
        <taxon>Eurotiomycetes</taxon>
        <taxon>Eurotiomycetidae</taxon>
        <taxon>Eurotiales</taxon>
        <taxon>Aspergillaceae</taxon>
        <taxon>Penicilliopsis</taxon>
    </lineage>
</organism>
<reference evidence="3" key="1">
    <citation type="journal article" date="2017" name="Genome Biol.">
        <title>Comparative genomics reveals high biological diversity and specific adaptations in the industrially and medically important fungal genus Aspergillus.</title>
        <authorList>
            <person name="de Vries R.P."/>
            <person name="Riley R."/>
            <person name="Wiebenga A."/>
            <person name="Aguilar-Osorio G."/>
            <person name="Amillis S."/>
            <person name="Uchima C.A."/>
            <person name="Anderluh G."/>
            <person name="Asadollahi M."/>
            <person name="Askin M."/>
            <person name="Barry K."/>
            <person name="Battaglia E."/>
            <person name="Bayram O."/>
            <person name="Benocci T."/>
            <person name="Braus-Stromeyer S.A."/>
            <person name="Caldana C."/>
            <person name="Canovas D."/>
            <person name="Cerqueira G.C."/>
            <person name="Chen F."/>
            <person name="Chen W."/>
            <person name="Choi C."/>
            <person name="Clum A."/>
            <person name="Dos Santos R.A."/>
            <person name="Damasio A.R."/>
            <person name="Diallinas G."/>
            <person name="Emri T."/>
            <person name="Fekete E."/>
            <person name="Flipphi M."/>
            <person name="Freyberg S."/>
            <person name="Gallo A."/>
            <person name="Gournas C."/>
            <person name="Habgood R."/>
            <person name="Hainaut M."/>
            <person name="Harispe M.L."/>
            <person name="Henrissat B."/>
            <person name="Hilden K.S."/>
            <person name="Hope R."/>
            <person name="Hossain A."/>
            <person name="Karabika E."/>
            <person name="Karaffa L."/>
            <person name="Karanyi Z."/>
            <person name="Krasevec N."/>
            <person name="Kuo A."/>
            <person name="Kusch H."/>
            <person name="LaButti K."/>
            <person name="Lagendijk E.L."/>
            <person name="Lapidus A."/>
            <person name="Levasseur A."/>
            <person name="Lindquist E."/>
            <person name="Lipzen A."/>
            <person name="Logrieco A.F."/>
            <person name="MacCabe A."/>
            <person name="Maekelae M.R."/>
            <person name="Malavazi I."/>
            <person name="Melin P."/>
            <person name="Meyer V."/>
            <person name="Mielnichuk N."/>
            <person name="Miskei M."/>
            <person name="Molnar A.P."/>
            <person name="Mule G."/>
            <person name="Ngan C.Y."/>
            <person name="Orejas M."/>
            <person name="Orosz E."/>
            <person name="Ouedraogo J.P."/>
            <person name="Overkamp K.M."/>
            <person name="Park H.-S."/>
            <person name="Perrone G."/>
            <person name="Piumi F."/>
            <person name="Punt P.J."/>
            <person name="Ram A.F."/>
            <person name="Ramon A."/>
            <person name="Rauscher S."/>
            <person name="Record E."/>
            <person name="Riano-Pachon D.M."/>
            <person name="Robert V."/>
            <person name="Roehrig J."/>
            <person name="Ruller R."/>
            <person name="Salamov A."/>
            <person name="Salih N.S."/>
            <person name="Samson R.A."/>
            <person name="Sandor E."/>
            <person name="Sanguinetti M."/>
            <person name="Schuetze T."/>
            <person name="Sepcic K."/>
            <person name="Shelest E."/>
            <person name="Sherlock G."/>
            <person name="Sophianopoulou V."/>
            <person name="Squina F.M."/>
            <person name="Sun H."/>
            <person name="Susca A."/>
            <person name="Todd R.B."/>
            <person name="Tsang A."/>
            <person name="Unkles S.E."/>
            <person name="van de Wiele N."/>
            <person name="van Rossen-Uffink D."/>
            <person name="Oliveira J.V."/>
            <person name="Vesth T.C."/>
            <person name="Visser J."/>
            <person name="Yu J.-H."/>
            <person name="Zhou M."/>
            <person name="Andersen M.R."/>
            <person name="Archer D.B."/>
            <person name="Baker S.E."/>
            <person name="Benoit I."/>
            <person name="Brakhage A.A."/>
            <person name="Braus G.H."/>
            <person name="Fischer R."/>
            <person name="Frisvad J.C."/>
            <person name="Goldman G.H."/>
            <person name="Houbraken J."/>
            <person name="Oakley B."/>
            <person name="Pocsi I."/>
            <person name="Scazzocchio C."/>
            <person name="Seiboth B."/>
            <person name="vanKuyk P.A."/>
            <person name="Wortman J."/>
            <person name="Dyer P.S."/>
            <person name="Grigoriev I.V."/>
        </authorList>
    </citation>
    <scope>NUCLEOTIDE SEQUENCE [LARGE SCALE GENOMIC DNA]</scope>
    <source>
        <strain evidence="3">CBS 506.65</strain>
    </source>
</reference>
<sequence length="222" mass="24707">MDLGDLIDLSDPPDKTSPPVRPTNIPPPSVLLQLFPRVFDELQQAALRAKAIPGAHAEVEKVAESIRRTLKVVARVVAGRTARWKRDTFLSQSMRIGPARPGGKTGGMKLSSVNKSESVKEQQEAGDLLQLWRDRTAVFNSAVLSAGKRPVPPPPDDARAIIAPGALKAAHACALCGLKREERLTRTDEQVEDSFGEWWTEHWGHRDCQLFWDEYKQCLDQR</sequence>
<feature type="region of interest" description="Disordered" evidence="1">
    <location>
        <begin position="1"/>
        <end position="25"/>
    </location>
</feature>
<dbReference type="PANTHER" id="PTHR42084">
    <property type="entry name" value="YALI0E26631P"/>
    <property type="match status" value="1"/>
</dbReference>
<keyword evidence="3" id="KW-1185">Reference proteome</keyword>
<dbReference type="AlphaFoldDB" id="A0A1L9SVV9"/>
<evidence type="ECO:0000256" key="1">
    <source>
        <dbReference type="SAM" id="MobiDB-lite"/>
    </source>
</evidence>
<dbReference type="GeneID" id="34608197"/>
<protein>
    <submittedName>
        <fullName evidence="2">Uncharacterized protein</fullName>
    </submittedName>
</protein>
<evidence type="ECO:0000313" key="3">
    <source>
        <dbReference type="Proteomes" id="UP000184188"/>
    </source>
</evidence>
<feature type="compositionally biased region" description="Pro residues" evidence="1">
    <location>
        <begin position="15"/>
        <end position="25"/>
    </location>
</feature>
<dbReference type="PANTHER" id="PTHR42084:SF1">
    <property type="entry name" value="SERINE_THREONINE-PROTEIN KINASE PPK6"/>
    <property type="match status" value="1"/>
</dbReference>
<dbReference type="OrthoDB" id="5420391at2759"/>
<dbReference type="Proteomes" id="UP000184188">
    <property type="component" value="Unassembled WGS sequence"/>
</dbReference>